<protein>
    <recommendedName>
        <fullName evidence="2">Galaxin-like repeats domain-containing protein</fullName>
    </recommendedName>
</protein>
<feature type="domain" description="Galaxin-like repeats" evidence="2">
    <location>
        <begin position="45"/>
        <end position="124"/>
    </location>
</feature>
<dbReference type="Pfam" id="PF24748">
    <property type="entry name" value="Galaxin_repeat"/>
    <property type="match status" value="1"/>
</dbReference>
<dbReference type="GeneID" id="136799264"/>
<organism evidence="3 4">
    <name type="scientific">Clytia hemisphaerica</name>
    <dbReference type="NCBI Taxonomy" id="252671"/>
    <lineage>
        <taxon>Eukaryota</taxon>
        <taxon>Metazoa</taxon>
        <taxon>Cnidaria</taxon>
        <taxon>Hydrozoa</taxon>
        <taxon>Hydroidolina</taxon>
        <taxon>Leptothecata</taxon>
        <taxon>Obeliida</taxon>
        <taxon>Clytiidae</taxon>
        <taxon>Clytia</taxon>
    </lineage>
</organism>
<dbReference type="AlphaFoldDB" id="A0A7M5U2H1"/>
<reference evidence="3" key="1">
    <citation type="submission" date="2021-01" db="UniProtKB">
        <authorList>
            <consortium name="EnsemblMetazoa"/>
        </authorList>
    </citation>
    <scope>IDENTIFICATION</scope>
</reference>
<dbReference type="InterPro" id="IPR056601">
    <property type="entry name" value="Galaxin_dom"/>
</dbReference>
<evidence type="ECO:0000313" key="4">
    <source>
        <dbReference type="Proteomes" id="UP000594262"/>
    </source>
</evidence>
<feature type="chain" id="PRO_5029790857" description="Galaxin-like repeats domain-containing protein" evidence="1">
    <location>
        <begin position="21"/>
        <end position="131"/>
    </location>
</feature>
<feature type="signal peptide" evidence="1">
    <location>
        <begin position="1"/>
        <end position="20"/>
    </location>
</feature>
<evidence type="ECO:0000259" key="2">
    <source>
        <dbReference type="Pfam" id="PF24748"/>
    </source>
</evidence>
<accession>A0A7M5U2H1</accession>
<dbReference type="Proteomes" id="UP000594262">
    <property type="component" value="Unplaced"/>
</dbReference>
<dbReference type="EnsemblMetazoa" id="CLYHEMT005348.1">
    <property type="protein sequence ID" value="CLYHEMP005348.1"/>
    <property type="gene ID" value="CLYHEMG005348"/>
</dbReference>
<name>A0A7M5U2H1_9CNID</name>
<evidence type="ECO:0000256" key="1">
    <source>
        <dbReference type="SAM" id="SignalP"/>
    </source>
</evidence>
<sequence length="131" mass="14986">MARLAISISLIILLLGIVHGSDMNNTGMISQNNDGEIDTKNPWQYCSGTLYDPVTEWCCDGRVNGKRSFYRCCGTSTYDILTQTCQNGVAITKTNKCNEETHNPRVRFCHNKKLYKHYYYVLCNGNVYRKL</sequence>
<dbReference type="RefSeq" id="XP_066912063.1">
    <property type="nucleotide sequence ID" value="XM_067055962.1"/>
</dbReference>
<keyword evidence="1" id="KW-0732">Signal</keyword>
<proteinExistence type="predicted"/>
<keyword evidence="4" id="KW-1185">Reference proteome</keyword>
<dbReference type="OrthoDB" id="5945142at2759"/>
<evidence type="ECO:0000313" key="3">
    <source>
        <dbReference type="EnsemblMetazoa" id="CLYHEMP005348.1"/>
    </source>
</evidence>